<keyword evidence="2 3" id="KW-0378">Hydrolase</keyword>
<dbReference type="SUPFAM" id="SSF55811">
    <property type="entry name" value="Nudix"/>
    <property type="match status" value="1"/>
</dbReference>
<keyword evidence="6" id="KW-1185">Reference proteome</keyword>
<protein>
    <submittedName>
        <fullName evidence="5">ADP-ribose pyrophosphatase YjhB (NUDIX family)</fullName>
    </submittedName>
</protein>
<dbReference type="InterPro" id="IPR020476">
    <property type="entry name" value="Nudix_hydrolase"/>
</dbReference>
<dbReference type="AlphaFoldDB" id="A0A927R7V2"/>
<evidence type="ECO:0000256" key="1">
    <source>
        <dbReference type="ARBA" id="ARBA00001946"/>
    </source>
</evidence>
<dbReference type="Gene3D" id="3.90.79.10">
    <property type="entry name" value="Nucleoside Triphosphate Pyrophosphohydrolase"/>
    <property type="match status" value="1"/>
</dbReference>
<accession>A0A927R7V2</accession>
<dbReference type="PROSITE" id="PS00893">
    <property type="entry name" value="NUDIX_BOX"/>
    <property type="match status" value="1"/>
</dbReference>
<dbReference type="PROSITE" id="PS51462">
    <property type="entry name" value="NUDIX"/>
    <property type="match status" value="1"/>
</dbReference>
<proteinExistence type="inferred from homology"/>
<dbReference type="GO" id="GO:0016787">
    <property type="term" value="F:hydrolase activity"/>
    <property type="evidence" value="ECO:0007669"/>
    <property type="project" value="UniProtKB-KW"/>
</dbReference>
<feature type="domain" description="Nudix hydrolase" evidence="4">
    <location>
        <begin position="8"/>
        <end position="139"/>
    </location>
</feature>
<dbReference type="EMBL" id="JADBEL010000025">
    <property type="protein sequence ID" value="MBE1556364.1"/>
    <property type="molecule type" value="Genomic_DNA"/>
</dbReference>
<sequence>MSDNKRGDIWLGASGLVINSEGQWLVVRKTYGGLKGMWSIPAGFVDGGETADCAAIREVKEETGIDCRLEGMIGFRTGVLNGEISDNMAIFHLVPTVEGQVFVADQREIAEVAWKTPAELKVDKDVSTLLYEIAEKVIESGFAEIVNINPGDQFGYTAYKMFFKK</sequence>
<comment type="caution">
    <text evidence="5">The sequence shown here is derived from an EMBL/GenBank/DDBJ whole genome shotgun (WGS) entry which is preliminary data.</text>
</comment>
<comment type="cofactor">
    <cofactor evidence="1">
        <name>Mg(2+)</name>
        <dbReference type="ChEBI" id="CHEBI:18420"/>
    </cofactor>
</comment>
<reference evidence="5" key="1">
    <citation type="submission" date="2020-10" db="EMBL/GenBank/DDBJ databases">
        <title>Genomic Encyclopedia of Type Strains, Phase IV (KMG-IV): sequencing the most valuable type-strain genomes for metagenomic binning, comparative biology and taxonomic classification.</title>
        <authorList>
            <person name="Goeker M."/>
        </authorList>
    </citation>
    <scope>NUCLEOTIDE SEQUENCE</scope>
    <source>
        <strain evidence="5">DSM 13886</strain>
    </source>
</reference>
<comment type="similarity">
    <text evidence="3">Belongs to the Nudix hydrolase family.</text>
</comment>
<evidence type="ECO:0000259" key="4">
    <source>
        <dbReference type="PROSITE" id="PS51462"/>
    </source>
</evidence>
<gene>
    <name evidence="5" type="ORF">H4683_003488</name>
</gene>
<organism evidence="5 6">
    <name type="scientific">Sporosarcina limicola</name>
    <dbReference type="NCBI Taxonomy" id="34101"/>
    <lineage>
        <taxon>Bacteria</taxon>
        <taxon>Bacillati</taxon>
        <taxon>Bacillota</taxon>
        <taxon>Bacilli</taxon>
        <taxon>Bacillales</taxon>
        <taxon>Caryophanaceae</taxon>
        <taxon>Sporosarcina</taxon>
    </lineage>
</organism>
<dbReference type="RefSeq" id="WP_192600013.1">
    <property type="nucleotide sequence ID" value="NZ_JADBEL010000025.1"/>
</dbReference>
<dbReference type="PANTHER" id="PTHR43046:SF16">
    <property type="entry name" value="ADP-RIBOSE PYROPHOSPHATASE YJHB-RELATED"/>
    <property type="match status" value="1"/>
</dbReference>
<dbReference type="InterPro" id="IPR000086">
    <property type="entry name" value="NUDIX_hydrolase_dom"/>
</dbReference>
<evidence type="ECO:0000256" key="2">
    <source>
        <dbReference type="ARBA" id="ARBA00022801"/>
    </source>
</evidence>
<dbReference type="PANTHER" id="PTHR43046">
    <property type="entry name" value="GDP-MANNOSE MANNOSYL HYDROLASE"/>
    <property type="match status" value="1"/>
</dbReference>
<evidence type="ECO:0000313" key="6">
    <source>
        <dbReference type="Proteomes" id="UP000658225"/>
    </source>
</evidence>
<dbReference type="Pfam" id="PF00293">
    <property type="entry name" value="NUDIX"/>
    <property type="match status" value="1"/>
</dbReference>
<dbReference type="Proteomes" id="UP000658225">
    <property type="component" value="Unassembled WGS sequence"/>
</dbReference>
<dbReference type="InterPro" id="IPR015797">
    <property type="entry name" value="NUDIX_hydrolase-like_dom_sf"/>
</dbReference>
<name>A0A927R7V2_9BACL</name>
<evidence type="ECO:0000256" key="3">
    <source>
        <dbReference type="RuleBase" id="RU003476"/>
    </source>
</evidence>
<dbReference type="InterPro" id="IPR020084">
    <property type="entry name" value="NUDIX_hydrolase_CS"/>
</dbReference>
<evidence type="ECO:0000313" key="5">
    <source>
        <dbReference type="EMBL" id="MBE1556364.1"/>
    </source>
</evidence>
<dbReference type="PRINTS" id="PR00502">
    <property type="entry name" value="NUDIXFAMILY"/>
</dbReference>